<dbReference type="GO" id="GO:0016787">
    <property type="term" value="F:hydrolase activity"/>
    <property type="evidence" value="ECO:0007669"/>
    <property type="project" value="UniProtKB-KW"/>
</dbReference>
<dbReference type="Proteomes" id="UP000060487">
    <property type="component" value="Unassembled WGS sequence"/>
</dbReference>
<dbReference type="EC" id="3.1.-.-" evidence="8"/>
<dbReference type="PANTHER" id="PTHR46986">
    <property type="entry name" value="ENDORIBONUCLEASE YBEY, CHLOROPLASTIC"/>
    <property type="match status" value="1"/>
</dbReference>
<dbReference type="EMBL" id="LNQR01000021">
    <property type="protein sequence ID" value="KWT92686.1"/>
    <property type="molecule type" value="Genomic_DNA"/>
</dbReference>
<keyword evidence="6 8" id="KW-0378">Hydrolase</keyword>
<dbReference type="PANTHER" id="PTHR46986:SF1">
    <property type="entry name" value="ENDORIBONUCLEASE YBEY, CHLOROPLASTIC"/>
    <property type="match status" value="1"/>
</dbReference>
<dbReference type="InterPro" id="IPR020549">
    <property type="entry name" value="YbeY_CS"/>
</dbReference>
<evidence type="ECO:0000256" key="3">
    <source>
        <dbReference type="ARBA" id="ARBA00022722"/>
    </source>
</evidence>
<evidence type="ECO:0000313" key="8">
    <source>
        <dbReference type="EMBL" id="KWT92686.1"/>
    </source>
</evidence>
<protein>
    <submittedName>
        <fullName evidence="8">16S rRNA maturation RNase YbeY</fullName>
        <ecNumber evidence="8">3.1.-.-</ecNumber>
    </submittedName>
</protein>
<comment type="similarity">
    <text evidence="2">Belongs to the endoribonuclease YbeY family.</text>
</comment>
<dbReference type="SUPFAM" id="SSF55486">
    <property type="entry name" value="Metalloproteases ('zincins'), catalytic domain"/>
    <property type="match status" value="1"/>
</dbReference>
<dbReference type="Pfam" id="PF02130">
    <property type="entry name" value="YbeY"/>
    <property type="match status" value="1"/>
</dbReference>
<evidence type="ECO:0000256" key="4">
    <source>
        <dbReference type="ARBA" id="ARBA00022723"/>
    </source>
</evidence>
<dbReference type="NCBIfam" id="TIGR00043">
    <property type="entry name" value="rRNA maturation RNase YbeY"/>
    <property type="match status" value="1"/>
</dbReference>
<reference evidence="8 9" key="1">
    <citation type="submission" date="2015-11" db="EMBL/GenBank/DDBJ databases">
        <authorList>
            <person name="Lin W."/>
        </authorList>
    </citation>
    <scope>NUCLEOTIDE SEQUENCE [LARGE SCALE GENOMIC DNA]</scope>
    <source>
        <strain evidence="8 9">HCH-1</strain>
    </source>
</reference>
<keyword evidence="9" id="KW-1185">Reference proteome</keyword>
<proteinExistence type="inferred from homology"/>
<comment type="cofactor">
    <cofactor evidence="1">
        <name>Zn(2+)</name>
        <dbReference type="ChEBI" id="CHEBI:29105"/>
    </cofactor>
</comment>
<gene>
    <name evidence="8" type="primary">ybeY</name>
    <name evidence="8" type="ORF">ASN18_0517</name>
</gene>
<keyword evidence="7" id="KW-0862">Zinc</keyword>
<accession>A0ABR5SIF9</accession>
<keyword evidence="3" id="KW-0540">Nuclease</keyword>
<keyword evidence="5" id="KW-0255">Endonuclease</keyword>
<evidence type="ECO:0000256" key="5">
    <source>
        <dbReference type="ARBA" id="ARBA00022759"/>
    </source>
</evidence>
<evidence type="ECO:0000256" key="7">
    <source>
        <dbReference type="ARBA" id="ARBA00022833"/>
    </source>
</evidence>
<evidence type="ECO:0000256" key="1">
    <source>
        <dbReference type="ARBA" id="ARBA00001947"/>
    </source>
</evidence>
<evidence type="ECO:0000313" key="9">
    <source>
        <dbReference type="Proteomes" id="UP000060487"/>
    </source>
</evidence>
<evidence type="ECO:0000256" key="2">
    <source>
        <dbReference type="ARBA" id="ARBA00010875"/>
    </source>
</evidence>
<sequence length="109" mass="12610">MLALNTEHRGVDKTTDVLSFPMYNTMKEFPKEGEFLLGDIIINTDWIYSELDPHDSPEAVTAEVIKHSRRLLIHALLHLLGYDHEIDAQHDRAMKKKEVELLNALKKMD</sequence>
<dbReference type="InterPro" id="IPR023091">
    <property type="entry name" value="MetalPrtase_cat_dom_sf_prd"/>
</dbReference>
<dbReference type="Gene3D" id="3.40.390.30">
    <property type="entry name" value="Metalloproteases ('zincins'), catalytic domain"/>
    <property type="match status" value="1"/>
</dbReference>
<comment type="caution">
    <text evidence="8">The sequence shown here is derived from an EMBL/GenBank/DDBJ whole genome shotgun (WGS) entry which is preliminary data.</text>
</comment>
<dbReference type="PROSITE" id="PS01306">
    <property type="entry name" value="UPF0054"/>
    <property type="match status" value="1"/>
</dbReference>
<keyword evidence="4" id="KW-0479">Metal-binding</keyword>
<dbReference type="InterPro" id="IPR002036">
    <property type="entry name" value="YbeY"/>
</dbReference>
<name>A0ABR5SIF9_9BACT</name>
<evidence type="ECO:0000256" key="6">
    <source>
        <dbReference type="ARBA" id="ARBA00022801"/>
    </source>
</evidence>
<organism evidence="8 9">
    <name type="scientific">Candidatus Magnetominusculus xianensis</name>
    <dbReference type="NCBI Taxonomy" id="1748249"/>
    <lineage>
        <taxon>Bacteria</taxon>
        <taxon>Pseudomonadati</taxon>
        <taxon>Nitrospirota</taxon>
        <taxon>Nitrospiria</taxon>
        <taxon>Nitrospirales</taxon>
        <taxon>Nitrospiraceae</taxon>
        <taxon>Candidatus Magnetominusculus</taxon>
    </lineage>
</organism>